<dbReference type="STRING" id="1798704.A3J93_00990"/>
<comment type="caution">
    <text evidence="1">The sequence shown here is derived from an EMBL/GenBank/DDBJ whole genome shotgun (WGS) entry which is preliminary data.</text>
</comment>
<evidence type="ECO:0000313" key="1">
    <source>
        <dbReference type="EMBL" id="OGH88655.1"/>
    </source>
</evidence>
<evidence type="ECO:0008006" key="3">
    <source>
        <dbReference type="Google" id="ProtNLM"/>
    </source>
</evidence>
<dbReference type="Gene3D" id="3.10.450.620">
    <property type="entry name" value="JHP933, nucleotidyltransferase-like core domain"/>
    <property type="match status" value="1"/>
</dbReference>
<name>A0A1F6NXM3_9BACT</name>
<dbReference type="Pfam" id="PF08843">
    <property type="entry name" value="AbiEii"/>
    <property type="match status" value="1"/>
</dbReference>
<gene>
    <name evidence="1" type="ORF">A3J93_00990</name>
</gene>
<proteinExistence type="predicted"/>
<reference evidence="1 2" key="1">
    <citation type="journal article" date="2016" name="Nat. Commun.">
        <title>Thousands of microbial genomes shed light on interconnected biogeochemical processes in an aquifer system.</title>
        <authorList>
            <person name="Anantharaman K."/>
            <person name="Brown C.T."/>
            <person name="Hug L.A."/>
            <person name="Sharon I."/>
            <person name="Castelle C.J."/>
            <person name="Probst A.J."/>
            <person name="Thomas B.C."/>
            <person name="Singh A."/>
            <person name="Wilkins M.J."/>
            <person name="Karaoz U."/>
            <person name="Brodie E.L."/>
            <person name="Williams K.H."/>
            <person name="Hubbard S.S."/>
            <person name="Banfield J.F."/>
        </authorList>
    </citation>
    <scope>NUCLEOTIDE SEQUENCE [LARGE SCALE GENOMIC DNA]</scope>
</reference>
<sequence>MILDVLRDIVTEKTRLNVEKAVIMNYLKEYLQYLVLEYIYNSKDYNTFVFTGGSCLRICFGGSRLSEDLDFDLPAETWKKFNVDKFAEDISLVLRDKYLLPITTKTQSDFRIYLKFPILKELGLAGKMQSDYLFVKVEPNQMTFPELSVEVNSISKFGYNFTARNYKKEFLMIGKIGAILERVWFKGDKNEIDIKGRDFYDLYWYLQSGIEPNYEYLKLKIGINSRMELKEKIWAVINEKVTEQKLSFDLKKFFPEQVFVENFCKNYKELISKYL</sequence>
<accession>A0A1F6NXM3</accession>
<evidence type="ECO:0000313" key="2">
    <source>
        <dbReference type="Proteomes" id="UP000177907"/>
    </source>
</evidence>
<protein>
    <recommendedName>
        <fullName evidence="3">Nucleotidyl transferase AbiEii/AbiGii toxin family protein</fullName>
    </recommendedName>
</protein>
<organism evidence="1 2">
    <name type="scientific">Candidatus Magasanikbacteria bacterium RIFOXYC2_FULL_42_28</name>
    <dbReference type="NCBI Taxonomy" id="1798704"/>
    <lineage>
        <taxon>Bacteria</taxon>
        <taxon>Candidatus Magasanikiibacteriota</taxon>
    </lineage>
</organism>
<dbReference type="Proteomes" id="UP000177907">
    <property type="component" value="Unassembled WGS sequence"/>
</dbReference>
<dbReference type="AlphaFoldDB" id="A0A1F6NXM3"/>
<dbReference type="EMBL" id="MFQZ01000001">
    <property type="protein sequence ID" value="OGH88655.1"/>
    <property type="molecule type" value="Genomic_DNA"/>
</dbReference>
<dbReference type="InterPro" id="IPR014942">
    <property type="entry name" value="AbiEii"/>
</dbReference>